<reference evidence="1 2" key="1">
    <citation type="journal article" date="2023" name="Hortic Res">
        <title>The complete reference genome for grapevine (Vitis vinifera L.) genetics and breeding.</title>
        <authorList>
            <person name="Shi X."/>
            <person name="Cao S."/>
            <person name="Wang X."/>
            <person name="Huang S."/>
            <person name="Wang Y."/>
            <person name="Liu Z."/>
            <person name="Liu W."/>
            <person name="Leng X."/>
            <person name="Peng Y."/>
            <person name="Wang N."/>
            <person name="Wang Y."/>
            <person name="Ma Z."/>
            <person name="Xu X."/>
            <person name="Zhang F."/>
            <person name="Xue H."/>
            <person name="Zhong H."/>
            <person name="Wang Y."/>
            <person name="Zhang K."/>
            <person name="Velt A."/>
            <person name="Avia K."/>
            <person name="Holtgrawe D."/>
            <person name="Grimplet J."/>
            <person name="Matus J.T."/>
            <person name="Ware D."/>
            <person name="Wu X."/>
            <person name="Wang H."/>
            <person name="Liu C."/>
            <person name="Fang Y."/>
            <person name="Rustenholz C."/>
            <person name="Cheng Z."/>
            <person name="Xiao H."/>
            <person name="Zhou Y."/>
        </authorList>
    </citation>
    <scope>NUCLEOTIDE SEQUENCE [LARGE SCALE GENOMIC DNA]</scope>
    <source>
        <strain evidence="2">cv. Pinot noir / PN40024</strain>
        <tissue evidence="1">Leaf</tissue>
    </source>
</reference>
<protein>
    <submittedName>
        <fullName evidence="1">Uncharacterized protein</fullName>
    </submittedName>
</protein>
<organism evidence="1 2">
    <name type="scientific">Vitis vinifera</name>
    <name type="common">Grape</name>
    <dbReference type="NCBI Taxonomy" id="29760"/>
    <lineage>
        <taxon>Eukaryota</taxon>
        <taxon>Viridiplantae</taxon>
        <taxon>Streptophyta</taxon>
        <taxon>Embryophyta</taxon>
        <taxon>Tracheophyta</taxon>
        <taxon>Spermatophyta</taxon>
        <taxon>Magnoliopsida</taxon>
        <taxon>eudicotyledons</taxon>
        <taxon>Gunneridae</taxon>
        <taxon>Pentapetalae</taxon>
        <taxon>rosids</taxon>
        <taxon>Vitales</taxon>
        <taxon>Vitaceae</taxon>
        <taxon>Viteae</taxon>
        <taxon>Vitis</taxon>
    </lineage>
</organism>
<evidence type="ECO:0000313" key="2">
    <source>
        <dbReference type="Proteomes" id="UP001227230"/>
    </source>
</evidence>
<sequence>MPPSNGPKSPALTPLCLHFGTHPHAPTPIEIKINTLARSHLFHLTYHESRKRALSLSLAFSLYKSSSPLACSIFLTNPSRNLGSIFGQIGLRSQSK</sequence>
<proteinExistence type="predicted"/>
<dbReference type="Proteomes" id="UP001227230">
    <property type="component" value="Chromosome 10"/>
</dbReference>
<gene>
    <name evidence="1" type="ORF">VitviT2T_015362</name>
</gene>
<evidence type="ECO:0000313" key="1">
    <source>
        <dbReference type="EMBL" id="WJZ96704.1"/>
    </source>
</evidence>
<name>A0ABY9CNT6_VITVI</name>
<keyword evidence="2" id="KW-1185">Reference proteome</keyword>
<accession>A0ABY9CNT6</accession>
<dbReference type="EMBL" id="CP126657">
    <property type="protein sequence ID" value="WJZ96704.1"/>
    <property type="molecule type" value="Genomic_DNA"/>
</dbReference>